<feature type="domain" description="BTB" evidence="3">
    <location>
        <begin position="29"/>
        <end position="96"/>
    </location>
</feature>
<protein>
    <submittedName>
        <fullName evidence="5">Kelch-like protein 21</fullName>
    </submittedName>
</protein>
<dbReference type="PANTHER" id="PTHR45632:SF3">
    <property type="entry name" value="KELCH-LIKE PROTEIN 32"/>
    <property type="match status" value="1"/>
</dbReference>
<reference evidence="5" key="1">
    <citation type="submission" date="2025-08" db="UniProtKB">
        <authorList>
            <consortium name="RefSeq"/>
        </authorList>
    </citation>
    <scope>IDENTIFICATION</scope>
</reference>
<keyword evidence="1" id="KW-0880">Kelch repeat</keyword>
<gene>
    <name evidence="5" type="primary">LOC101846383</name>
</gene>
<evidence type="ECO:0000259" key="3">
    <source>
        <dbReference type="PROSITE" id="PS50097"/>
    </source>
</evidence>
<organism evidence="4 5">
    <name type="scientific">Aplysia californica</name>
    <name type="common">California sea hare</name>
    <dbReference type="NCBI Taxonomy" id="6500"/>
    <lineage>
        <taxon>Eukaryota</taxon>
        <taxon>Metazoa</taxon>
        <taxon>Spiralia</taxon>
        <taxon>Lophotrochozoa</taxon>
        <taxon>Mollusca</taxon>
        <taxon>Gastropoda</taxon>
        <taxon>Heterobranchia</taxon>
        <taxon>Euthyneura</taxon>
        <taxon>Tectipleura</taxon>
        <taxon>Aplysiida</taxon>
        <taxon>Aplysioidea</taxon>
        <taxon>Aplysiidae</taxon>
        <taxon>Aplysia</taxon>
    </lineage>
</organism>
<dbReference type="Gene3D" id="2.120.10.80">
    <property type="entry name" value="Kelch-type beta propeller"/>
    <property type="match status" value="1"/>
</dbReference>
<dbReference type="RefSeq" id="XP_005109726.1">
    <property type="nucleotide sequence ID" value="XM_005109669.3"/>
</dbReference>
<evidence type="ECO:0000313" key="4">
    <source>
        <dbReference type="Proteomes" id="UP000694888"/>
    </source>
</evidence>
<keyword evidence="4" id="KW-1185">Reference proteome</keyword>
<dbReference type="InterPro" id="IPR015915">
    <property type="entry name" value="Kelch-typ_b-propeller"/>
</dbReference>
<dbReference type="InterPro" id="IPR000210">
    <property type="entry name" value="BTB/POZ_dom"/>
</dbReference>
<dbReference type="Pfam" id="PF07707">
    <property type="entry name" value="BACK"/>
    <property type="match status" value="1"/>
</dbReference>
<keyword evidence="2" id="KW-0677">Repeat</keyword>
<dbReference type="SUPFAM" id="SSF117281">
    <property type="entry name" value="Kelch motif"/>
    <property type="match status" value="1"/>
</dbReference>
<dbReference type="GeneID" id="101846383"/>
<dbReference type="Gene3D" id="1.25.40.420">
    <property type="match status" value="1"/>
</dbReference>
<evidence type="ECO:0000313" key="5">
    <source>
        <dbReference type="RefSeq" id="XP_005109726.1"/>
    </source>
</evidence>
<dbReference type="Pfam" id="PF00651">
    <property type="entry name" value="BTB"/>
    <property type="match status" value="1"/>
</dbReference>
<dbReference type="SMART" id="SM00225">
    <property type="entry name" value="BTB"/>
    <property type="match status" value="1"/>
</dbReference>
<dbReference type="SUPFAM" id="SSF54695">
    <property type="entry name" value="POZ domain"/>
    <property type="match status" value="1"/>
</dbReference>
<dbReference type="PANTHER" id="PTHR45632">
    <property type="entry name" value="LD33804P"/>
    <property type="match status" value="1"/>
</dbReference>
<dbReference type="PROSITE" id="PS50097">
    <property type="entry name" value="BTB"/>
    <property type="match status" value="1"/>
</dbReference>
<name>A0ABM0K6A5_APLCA</name>
<dbReference type="Proteomes" id="UP000694888">
    <property type="component" value="Unplaced"/>
</dbReference>
<accession>A0ABM0K6A5</accession>
<dbReference type="InterPro" id="IPR011705">
    <property type="entry name" value="BACK"/>
</dbReference>
<dbReference type="InterPro" id="IPR011333">
    <property type="entry name" value="SKP1/BTB/POZ_sf"/>
</dbReference>
<dbReference type="Gene3D" id="3.30.710.10">
    <property type="entry name" value="Potassium Channel Kv1.1, Chain A"/>
    <property type="match status" value="1"/>
</dbReference>
<proteinExistence type="predicted"/>
<evidence type="ECO:0000256" key="1">
    <source>
        <dbReference type="ARBA" id="ARBA00022441"/>
    </source>
</evidence>
<sequence length="581" mass="66564">MDNVDLSCDSGDTASQSWSVCPSLDERPTDLDLYVEGCCFHVHKDVLEQSCDYFKAMFQSQMLEQTKREIKLHSVQCEPFKVLVEAFYSGSLSLNTSNMFSVAETLQMLQVKETLSDQCIEYFQQTINYDNCFEILFFADQYSIQDIYDEARRFCLAYFIEVWHHSSFSSLTSEQLVNFLSDENLCVDHEAEVLQALKKWFHKNPSHQDKTAEILSSCLWLRDHPKALEITTKAVISADSQLFQKEIPDIFASRPRQESVLMFWSLLTSTEASGLVDLVKLCPDTSRGLLLDSMRTVLELPGCDVGSALCCRGPYVYLSGGGPGFGKVNWIRKLWRFDCSCESDRWQAVGELFETRRHHAMVAIGNKLYIFGGFGKFRVKNSELDCFDLEKKSWHRLQQMPTHEIKPVTAVHYNTFYYIDSGWEVYAFSSDTERWSMLDRSALLKPVPTCPVAIHIVPGVPLDYFVVLAQDERLHLSVFRRPHSGELGTALYQDSLECEGKLKYSVVESRRLLIFLERKDEDFGAEDMSGDEEFSIMVKSYDVGERKLSEYRTLRNIKKAQNVVTVPELPVSFRIGAPVSL</sequence>
<evidence type="ECO:0000256" key="2">
    <source>
        <dbReference type="ARBA" id="ARBA00022737"/>
    </source>
</evidence>
<dbReference type="SMART" id="SM00875">
    <property type="entry name" value="BACK"/>
    <property type="match status" value="1"/>
</dbReference>
<dbReference type="Pfam" id="PF24681">
    <property type="entry name" value="Kelch_KLHDC2_KLHL20_DRC7"/>
    <property type="match status" value="1"/>
</dbReference>